<evidence type="ECO:0000313" key="2">
    <source>
        <dbReference type="EMBL" id="NFV80345.1"/>
    </source>
</evidence>
<dbReference type="AlphaFoldDB" id="A0A7C9QTS3"/>
<gene>
    <name evidence="2" type="ORF">G4223_09495</name>
</gene>
<name>A0A7C9QTS3_9PROT</name>
<reference evidence="2 3" key="1">
    <citation type="submission" date="2020-02" db="EMBL/GenBank/DDBJ databases">
        <authorList>
            <person name="Dziuba M."/>
            <person name="Kuznetsov B."/>
            <person name="Mardanov A."/>
            <person name="Ravin N."/>
            <person name="Grouzdev D."/>
        </authorList>
    </citation>
    <scope>NUCLEOTIDE SEQUENCE [LARGE SCALE GENOMIC DNA]</scope>
    <source>
        <strain evidence="2 3">SpK</strain>
    </source>
</reference>
<keyword evidence="3" id="KW-1185">Reference proteome</keyword>
<keyword evidence="1" id="KW-0175">Coiled coil</keyword>
<comment type="caution">
    <text evidence="2">The sequence shown here is derived from an EMBL/GenBank/DDBJ whole genome shotgun (WGS) entry which is preliminary data.</text>
</comment>
<evidence type="ECO:0000256" key="1">
    <source>
        <dbReference type="SAM" id="Coils"/>
    </source>
</evidence>
<proteinExistence type="predicted"/>
<dbReference type="Proteomes" id="UP000480684">
    <property type="component" value="Unassembled WGS sequence"/>
</dbReference>
<dbReference type="EMBL" id="JAAIYP010000036">
    <property type="protein sequence ID" value="NFV80345.1"/>
    <property type="molecule type" value="Genomic_DNA"/>
</dbReference>
<evidence type="ECO:0000313" key="3">
    <source>
        <dbReference type="Proteomes" id="UP000480684"/>
    </source>
</evidence>
<feature type="coiled-coil region" evidence="1">
    <location>
        <begin position="9"/>
        <end position="36"/>
    </location>
</feature>
<sequence length="60" mass="6978">MIGMMERRIADLRTEYASGQEQMQQLERRQADLRDTLLRIAGAIQVMEELLAAEKKQIET</sequence>
<protein>
    <submittedName>
        <fullName evidence="2">Uncharacterized protein</fullName>
    </submittedName>
</protein>
<accession>A0A7C9QTS3</accession>
<organism evidence="2 3">
    <name type="scientific">Magnetospirillum aberrantis SpK</name>
    <dbReference type="NCBI Taxonomy" id="908842"/>
    <lineage>
        <taxon>Bacteria</taxon>
        <taxon>Pseudomonadati</taxon>
        <taxon>Pseudomonadota</taxon>
        <taxon>Alphaproteobacteria</taxon>
        <taxon>Rhodospirillales</taxon>
        <taxon>Rhodospirillaceae</taxon>
        <taxon>Magnetospirillum</taxon>
    </lineage>
</organism>